<evidence type="ECO:0000313" key="2">
    <source>
        <dbReference type="EMBL" id="MDP9794692.1"/>
    </source>
</evidence>
<evidence type="ECO:0000256" key="1">
    <source>
        <dbReference type="SAM" id="MobiDB-lite"/>
    </source>
</evidence>
<protein>
    <submittedName>
        <fullName evidence="2">Uncharacterized protein</fullName>
    </submittedName>
</protein>
<organism evidence="2 3">
    <name type="scientific">Catenuloplanes nepalensis</name>
    <dbReference type="NCBI Taxonomy" id="587533"/>
    <lineage>
        <taxon>Bacteria</taxon>
        <taxon>Bacillati</taxon>
        <taxon>Actinomycetota</taxon>
        <taxon>Actinomycetes</taxon>
        <taxon>Micromonosporales</taxon>
        <taxon>Micromonosporaceae</taxon>
        <taxon>Catenuloplanes</taxon>
    </lineage>
</organism>
<name>A0ABT9MTC5_9ACTN</name>
<dbReference type="Proteomes" id="UP001240984">
    <property type="component" value="Unassembled WGS sequence"/>
</dbReference>
<dbReference type="EMBL" id="JAUSRA010000001">
    <property type="protein sequence ID" value="MDP9794692.1"/>
    <property type="molecule type" value="Genomic_DNA"/>
</dbReference>
<proteinExistence type="predicted"/>
<keyword evidence="3" id="KW-1185">Reference proteome</keyword>
<gene>
    <name evidence="2" type="ORF">J2S43_003204</name>
</gene>
<comment type="caution">
    <text evidence="2">The sequence shown here is derived from an EMBL/GenBank/DDBJ whole genome shotgun (WGS) entry which is preliminary data.</text>
</comment>
<evidence type="ECO:0000313" key="3">
    <source>
        <dbReference type="Proteomes" id="UP001240984"/>
    </source>
</evidence>
<reference evidence="2 3" key="1">
    <citation type="submission" date="2023-07" db="EMBL/GenBank/DDBJ databases">
        <title>Sequencing the genomes of 1000 actinobacteria strains.</title>
        <authorList>
            <person name="Klenk H.-P."/>
        </authorList>
    </citation>
    <scope>NUCLEOTIDE SEQUENCE [LARGE SCALE GENOMIC DNA]</scope>
    <source>
        <strain evidence="2 3">DSM 44710</strain>
    </source>
</reference>
<accession>A0ABT9MTC5</accession>
<feature type="region of interest" description="Disordered" evidence="1">
    <location>
        <begin position="27"/>
        <end position="49"/>
    </location>
</feature>
<sequence length="74" mass="8104">MMARRRNVTARRGSVVTAGSARRWGAGRGWCGSGPRRRPAAGSRSAAGERTRWCVPGKGFWVMKGGGWCGWRVR</sequence>